<sequence>MQAALVDWRQVIRQTLADRGGLATRQQLLERIPAVVLDGHIGRKNLTRVFPHVYRLRDGAEDEMTLMRAALAHAAPGAALSHTTALFVWGLWRFERPLHLTVDHGVRRAGASDLIVHRRLRFDPTSTQVVERRALPVTTLPRTIVDSWPLLPVHDRRPLLLDITRRGLTTADLVREALTERPNVGGRRLLLQTLDLIDDGVESELEAHGVLNVFRHRSLPRSVGQYRLPLLSGTVKLDRAWPEAKLAIELDGARYHTSPEDRRRDLARDRELAALGWVVLRFTFADVLRDPDGVRAKVLEVYRTRMAQLRAS</sequence>
<organism evidence="2 3">
    <name type="scientific">Petropleomorpha daqingensis</name>
    <dbReference type="NCBI Taxonomy" id="2026353"/>
    <lineage>
        <taxon>Bacteria</taxon>
        <taxon>Bacillati</taxon>
        <taxon>Actinomycetota</taxon>
        <taxon>Actinomycetes</taxon>
        <taxon>Geodermatophilales</taxon>
        <taxon>Geodermatophilaceae</taxon>
        <taxon>Petropleomorpha</taxon>
    </lineage>
</organism>
<dbReference type="EMBL" id="JACBZT010000001">
    <property type="protein sequence ID" value="NYJ06236.1"/>
    <property type="molecule type" value="Genomic_DNA"/>
</dbReference>
<comment type="caution">
    <text evidence="2">The sequence shown here is derived from an EMBL/GenBank/DDBJ whole genome shotgun (WGS) entry which is preliminary data.</text>
</comment>
<keyword evidence="3" id="KW-1185">Reference proteome</keyword>
<gene>
    <name evidence="2" type="ORF">GGQ55_002514</name>
</gene>
<feature type="domain" description="Restriction endonuclease type II-like" evidence="1">
    <location>
        <begin position="243"/>
        <end position="300"/>
    </location>
</feature>
<dbReference type="SUPFAM" id="SSF52980">
    <property type="entry name" value="Restriction endonuclease-like"/>
    <property type="match status" value="1"/>
</dbReference>
<dbReference type="Gene3D" id="3.40.960.10">
    <property type="entry name" value="VSR Endonuclease"/>
    <property type="match status" value="1"/>
</dbReference>
<dbReference type="RefSeq" id="WP_366489200.1">
    <property type="nucleotide sequence ID" value="NZ_JACBZT010000001.1"/>
</dbReference>
<name>A0A853CG98_9ACTN</name>
<evidence type="ECO:0000313" key="2">
    <source>
        <dbReference type="EMBL" id="NYJ06236.1"/>
    </source>
</evidence>
<dbReference type="Proteomes" id="UP000541969">
    <property type="component" value="Unassembled WGS sequence"/>
</dbReference>
<evidence type="ECO:0000259" key="1">
    <source>
        <dbReference type="Pfam" id="PF18741"/>
    </source>
</evidence>
<proteinExistence type="predicted"/>
<evidence type="ECO:0000313" key="3">
    <source>
        <dbReference type="Proteomes" id="UP000541969"/>
    </source>
</evidence>
<dbReference type="InterPro" id="IPR011335">
    <property type="entry name" value="Restrct_endonuc-II-like"/>
</dbReference>
<reference evidence="2 3" key="1">
    <citation type="submission" date="2020-07" db="EMBL/GenBank/DDBJ databases">
        <title>Sequencing the genomes of 1000 actinobacteria strains.</title>
        <authorList>
            <person name="Klenk H.-P."/>
        </authorList>
    </citation>
    <scope>NUCLEOTIDE SEQUENCE [LARGE SCALE GENOMIC DNA]</scope>
    <source>
        <strain evidence="2 3">DSM 104001</strain>
    </source>
</reference>
<dbReference type="Pfam" id="PF18741">
    <property type="entry name" value="MTES_1575"/>
    <property type="match status" value="1"/>
</dbReference>
<protein>
    <recommendedName>
        <fullName evidence="1">Restriction endonuclease type II-like domain-containing protein</fullName>
    </recommendedName>
</protein>
<accession>A0A853CG98</accession>
<dbReference type="InterPro" id="IPR049468">
    <property type="entry name" value="Restrct_endonuc-II-like_dom"/>
</dbReference>
<dbReference type="AlphaFoldDB" id="A0A853CG98"/>